<dbReference type="EMBL" id="CP002799">
    <property type="protein sequence ID" value="AEG50832.1"/>
    <property type="molecule type" value="Genomic_DNA"/>
</dbReference>
<accession>F6F320</accession>
<name>F6F320_SPHCR</name>
<dbReference type="PANTHER" id="PTHR48079">
    <property type="entry name" value="PROTEIN YEEZ"/>
    <property type="match status" value="1"/>
</dbReference>
<dbReference type="InterPro" id="IPR016040">
    <property type="entry name" value="NAD(P)-bd_dom"/>
</dbReference>
<dbReference type="HOGENOM" id="CLU_007383_12_3_5"/>
<dbReference type="Proteomes" id="UP000007150">
    <property type="component" value="Chromosome 2"/>
</dbReference>
<organism evidence="3 4">
    <name type="scientific">Sphingobium chlorophenolicum L-1</name>
    <dbReference type="NCBI Taxonomy" id="690566"/>
    <lineage>
        <taxon>Bacteria</taxon>
        <taxon>Pseudomonadati</taxon>
        <taxon>Pseudomonadota</taxon>
        <taxon>Alphaproteobacteria</taxon>
        <taxon>Sphingomonadales</taxon>
        <taxon>Sphingomonadaceae</taxon>
        <taxon>Sphingobium</taxon>
    </lineage>
</organism>
<dbReference type="STRING" id="690566.Sphch_3221"/>
<evidence type="ECO:0000259" key="2">
    <source>
        <dbReference type="Pfam" id="PF13460"/>
    </source>
</evidence>
<evidence type="ECO:0000313" key="4">
    <source>
        <dbReference type="Proteomes" id="UP000007150"/>
    </source>
</evidence>
<dbReference type="InterPro" id="IPR036291">
    <property type="entry name" value="NAD(P)-bd_dom_sf"/>
</dbReference>
<dbReference type="PANTHER" id="PTHR48079:SF6">
    <property type="entry name" value="NAD(P)-BINDING DOMAIN-CONTAINING PROTEIN-RELATED"/>
    <property type="match status" value="1"/>
</dbReference>
<protein>
    <submittedName>
        <fullName evidence="3">Uncharacterized protein</fullName>
    </submittedName>
</protein>
<dbReference type="SUPFAM" id="SSF51735">
    <property type="entry name" value="NAD(P)-binding Rossmann-fold domains"/>
    <property type="match status" value="1"/>
</dbReference>
<dbReference type="AlphaFoldDB" id="F6F320"/>
<proteinExistence type="predicted"/>
<evidence type="ECO:0000313" key="3">
    <source>
        <dbReference type="EMBL" id="AEG50832.1"/>
    </source>
</evidence>
<feature type="domain" description="NAD(P)-binding" evidence="2">
    <location>
        <begin position="7"/>
        <end position="119"/>
    </location>
</feature>
<dbReference type="InterPro" id="IPR001509">
    <property type="entry name" value="Epimerase_deHydtase"/>
</dbReference>
<gene>
    <name evidence="3" type="ORF">Sphch_3221</name>
</gene>
<dbReference type="Gene3D" id="3.40.50.720">
    <property type="entry name" value="NAD(P)-binding Rossmann-like Domain"/>
    <property type="match status" value="1"/>
</dbReference>
<reference evidence="3 4" key="1">
    <citation type="submission" date="2011-05" db="EMBL/GenBank/DDBJ databases">
        <title>Complete sequence of chromosome 2 of Sphingobium chlorophenolicum L-1.</title>
        <authorList>
            <consortium name="US DOE Joint Genome Institute"/>
            <person name="Lucas S."/>
            <person name="Han J."/>
            <person name="Lapidus A."/>
            <person name="Cheng J.-F."/>
            <person name="Goodwin L."/>
            <person name="Pitluck S."/>
            <person name="Peters L."/>
            <person name="Daligault H."/>
            <person name="Han C."/>
            <person name="Tapia R."/>
            <person name="Land M."/>
            <person name="Hauser L."/>
            <person name="Kyrpides N."/>
            <person name="Ivanova N."/>
            <person name="Pagani I."/>
            <person name="Turner P."/>
            <person name="Copley S."/>
            <person name="Woyke T."/>
        </authorList>
    </citation>
    <scope>NUCLEOTIDE SEQUENCE [LARGE SCALE GENOMIC DNA]</scope>
    <source>
        <strain evidence="3 4">L-1</strain>
    </source>
</reference>
<dbReference type="Pfam" id="PF13460">
    <property type="entry name" value="NAD_binding_10"/>
    <property type="match status" value="1"/>
</dbReference>
<evidence type="ECO:0000259" key="1">
    <source>
        <dbReference type="Pfam" id="PF01370"/>
    </source>
</evidence>
<feature type="domain" description="NAD-dependent epimerase/dehydratase" evidence="1">
    <location>
        <begin position="138"/>
        <end position="216"/>
    </location>
</feature>
<dbReference type="GO" id="GO:0004029">
    <property type="term" value="F:aldehyde dehydrogenase (NAD+) activity"/>
    <property type="evidence" value="ECO:0007669"/>
    <property type="project" value="TreeGrafter"/>
</dbReference>
<dbReference type="Pfam" id="PF01370">
    <property type="entry name" value="Epimerase"/>
    <property type="match status" value="1"/>
</dbReference>
<sequence length="311" mass="33655">MRVLLFGANGFLGASVARRLREAGHTISAMARNPESEAGLEQAGIAPVRGSFENLPALAQVAFGFDAIVFAAKIPFEAESSVVGPLLDSFAGTGKPFLFTSGTSCLSIPTPHGEWDQNSFSEDDDVEPMLWTGVRMKSEHLVRTAAANGVRSMVVRPPMIWGNGGGNGQVAWMFEAVERMGAACYLGMGLNLYSGVHVDDLADVYALALERGQAGALYHAVSGEVNWRTIAEAVGQVMGCPARSISYDEMCKLWGEQDAPYRFGVSSRSRAVKTREHLGWAPTRPDLIDDIRNGSYRARFASDSREIFEVE</sequence>
<dbReference type="InterPro" id="IPR051783">
    <property type="entry name" value="NAD(P)-dependent_oxidoreduct"/>
</dbReference>
<dbReference type="GO" id="GO:0005737">
    <property type="term" value="C:cytoplasm"/>
    <property type="evidence" value="ECO:0007669"/>
    <property type="project" value="TreeGrafter"/>
</dbReference>
<dbReference type="KEGG" id="sch:Sphch_3221"/>
<keyword evidence="4" id="KW-1185">Reference proteome</keyword>